<dbReference type="OrthoDB" id="3213154at2759"/>
<dbReference type="GO" id="GO:0005634">
    <property type="term" value="C:nucleus"/>
    <property type="evidence" value="ECO:0007669"/>
    <property type="project" value="UniProtKB-UniRule"/>
</dbReference>
<feature type="region of interest" description="Disordered" evidence="5">
    <location>
        <begin position="1"/>
        <end position="20"/>
    </location>
</feature>
<dbReference type="RefSeq" id="XP_018012373.2">
    <property type="nucleotide sequence ID" value="XM_018156884.2"/>
</dbReference>
<evidence type="ECO:0000259" key="6">
    <source>
        <dbReference type="PROSITE" id="PS50118"/>
    </source>
</evidence>
<evidence type="ECO:0000256" key="4">
    <source>
        <dbReference type="PROSITE-ProRule" id="PRU00267"/>
    </source>
</evidence>
<feature type="region of interest" description="Disordered" evidence="5">
    <location>
        <begin position="537"/>
        <end position="561"/>
    </location>
</feature>
<feature type="compositionally biased region" description="Low complexity" evidence="5">
    <location>
        <begin position="739"/>
        <end position="757"/>
    </location>
</feature>
<dbReference type="SUPFAM" id="SSF47095">
    <property type="entry name" value="HMG-box"/>
    <property type="match status" value="1"/>
</dbReference>
<evidence type="ECO:0000256" key="2">
    <source>
        <dbReference type="ARBA" id="ARBA00023242"/>
    </source>
</evidence>
<feature type="region of interest" description="Disordered" evidence="5">
    <location>
        <begin position="641"/>
        <end position="660"/>
    </location>
</feature>
<keyword evidence="3" id="KW-0862">Zinc</keyword>
<feature type="domain" description="HMG box" evidence="6">
    <location>
        <begin position="560"/>
        <end position="626"/>
    </location>
</feature>
<dbReference type="GO" id="GO:0010468">
    <property type="term" value="P:regulation of gene expression"/>
    <property type="evidence" value="ECO:0007669"/>
    <property type="project" value="TreeGrafter"/>
</dbReference>
<dbReference type="InterPro" id="IPR036910">
    <property type="entry name" value="HMG_box_dom_sf"/>
</dbReference>
<dbReference type="SMART" id="SM00398">
    <property type="entry name" value="HMG"/>
    <property type="match status" value="1"/>
</dbReference>
<dbReference type="Proteomes" id="UP000694843">
    <property type="component" value="Unplaced"/>
</dbReference>
<feature type="compositionally biased region" description="Low complexity" evidence="5">
    <location>
        <begin position="710"/>
        <end position="719"/>
    </location>
</feature>
<evidence type="ECO:0000256" key="3">
    <source>
        <dbReference type="PROSITE-ProRule" id="PRU00042"/>
    </source>
</evidence>
<dbReference type="InterPro" id="IPR051965">
    <property type="entry name" value="ChromReg_NeuronalGeneExpr"/>
</dbReference>
<evidence type="ECO:0000256" key="1">
    <source>
        <dbReference type="ARBA" id="ARBA00023125"/>
    </source>
</evidence>
<keyword evidence="2 4" id="KW-0539">Nucleus</keyword>
<feature type="region of interest" description="Disordered" evidence="5">
    <location>
        <begin position="687"/>
        <end position="776"/>
    </location>
</feature>
<feature type="compositionally biased region" description="Basic residues" evidence="5">
    <location>
        <begin position="537"/>
        <end position="551"/>
    </location>
</feature>
<feature type="compositionally biased region" description="Polar residues" evidence="5">
    <location>
        <begin position="869"/>
        <end position="878"/>
    </location>
</feature>
<evidence type="ECO:0000256" key="5">
    <source>
        <dbReference type="SAM" id="MobiDB-lite"/>
    </source>
</evidence>
<keyword evidence="1 4" id="KW-0238">DNA-binding</keyword>
<dbReference type="InterPro" id="IPR013087">
    <property type="entry name" value="Znf_C2H2_type"/>
</dbReference>
<dbReference type="PANTHER" id="PTHR46040">
    <property type="entry name" value="HIGH MOBILITY GROUP PROTEIN 2"/>
    <property type="match status" value="1"/>
</dbReference>
<proteinExistence type="predicted"/>
<gene>
    <name evidence="9" type="primary">LOC108669535</name>
</gene>
<dbReference type="PROSITE" id="PS50157">
    <property type="entry name" value="ZINC_FINGER_C2H2_2"/>
    <property type="match status" value="1"/>
</dbReference>
<name>A0A8B7NFH6_HYAAZ</name>
<evidence type="ECO:0000313" key="8">
    <source>
        <dbReference type="Proteomes" id="UP000694843"/>
    </source>
</evidence>
<sequence>MSRFSRWSSEDMKPAPPTLPCVPLQPTALKDKATVSTFVDSTFLPTVKTATSTQTFGEKLSKHPIKNDAIFSKAVGNNLKPEKSTCSLRKLSTSILASTDKAFCHYQSIGEIPVGNKTKLAPTFEVQCCYSTKDSVEENKLNSEFISTKTVATCSPESLPSAKLTYIQNVSKNDNKAAKSEHSNLLNPENPEILTGKPKQNLNAADSLSKSFHFDHGLLTSFDNASIKSRKSASENSSATPQIGCLSKILNNTPADYALSRLQPSVPTQMNKISLNLKSNISSGRHIFLPGNMPHQTNKVNNIVYKVGNSSFDEDDTEVEDFLSPSDRWASQPKSYRGPRKDLLALNRRMVKRVASVHYPDTTTDGETSGMGSSLDELVESSTESASESSCSCAVDSTLQNLPCQFRTHANKSESSENKTIWEMSLSSLSSLKDFPLTQESLGNKPQHCSSINLDMSHSTQDERSSLLFIPLPLSCQDPQASKSVDFQVNPCHSASSLRNKSRSAISRSALASCSADVGDGNKCFTDSSSALPKCPPVKRRGGWPKGRKRKPEIPGAKPPKAPQTAYVLFLADRRKFYDPHKYSFGEITKLVAAEWNCLAQPQRDVYKRRCEQEKNRYRNELQAYRQSHDFQLIMRKKRLKRALSGRNPEDSSDCTDGPEDDAPEELYCSKCDKLFSSLHNKRLHLYGRPHNRAQPVRKARNSAPSCGADYNTDYNTDNTDYDEASTASLHHSMVPHRSSSTTSPSTSPFPLTASSPGTSVPATSASEDDELPVSSARREQLHAPNYGESCVASIAEEANDGDMEDEATEATGRPSVAALRAQLIEREQEIKRLHLAMQESRAQRAILLQTLEKERMKRVERSAALQDGASSDPQYGKSSSLLPSCSSSLAPKFVEPQNILTDGVGRNCPLDATLSDAASAPTRAKASRAAKDNLATLVDVAHAKKYEGQGCSENRALCENYIKLVENPFLQNQKAELSLKSMEKINTIVPKTNYVLASLADGVNTTQTMFLNEDIDGSHADAFLPTALEASASGSTEQREAFVRECHNKKMLRNVNIFPSDRSKTQPISSMLSYATLVLDQSIDCGTSASFSLNKSQTVAACKQSNALPSLAPLLDHDYIKNVSSSLNFSCGLSCLSNTANIFDLTSDTSVMRQASECDHLNTAGPSTVPQDITSSYQSIGTNELLHSTHEHDTVRVIEEISVDSAQSYGNSFDLNLSNLDQEANPYLSSINLNEYNAIAPLSSVCKIGKDRTDPCQSSPCILTHTMPMKKIQNTFRYEKDSLHSVFLNAARNKSLCDVIDVTDTEDSCSDSVGTNETFNGLSLGDSLLEDGSLRAEYTIHSSSNSNERFSDNI</sequence>
<organism evidence="8 9">
    <name type="scientific">Hyalella azteca</name>
    <name type="common">Amphipod</name>
    <dbReference type="NCBI Taxonomy" id="294128"/>
    <lineage>
        <taxon>Eukaryota</taxon>
        <taxon>Metazoa</taxon>
        <taxon>Ecdysozoa</taxon>
        <taxon>Arthropoda</taxon>
        <taxon>Crustacea</taxon>
        <taxon>Multicrustacea</taxon>
        <taxon>Malacostraca</taxon>
        <taxon>Eumalacostraca</taxon>
        <taxon>Peracarida</taxon>
        <taxon>Amphipoda</taxon>
        <taxon>Senticaudata</taxon>
        <taxon>Talitrida</taxon>
        <taxon>Talitroidea</taxon>
        <taxon>Hyalellidae</taxon>
        <taxon>Hyalella</taxon>
    </lineage>
</organism>
<dbReference type="PROSITE" id="PS00028">
    <property type="entry name" value="ZINC_FINGER_C2H2_1"/>
    <property type="match status" value="1"/>
</dbReference>
<reference evidence="9" key="1">
    <citation type="submission" date="2025-08" db="UniProtKB">
        <authorList>
            <consortium name="RefSeq"/>
        </authorList>
    </citation>
    <scope>IDENTIFICATION</scope>
    <source>
        <tissue evidence="9">Whole organism</tissue>
    </source>
</reference>
<dbReference type="GO" id="GO:0008270">
    <property type="term" value="F:zinc ion binding"/>
    <property type="evidence" value="ECO:0007669"/>
    <property type="project" value="UniProtKB-KW"/>
</dbReference>
<evidence type="ECO:0000259" key="7">
    <source>
        <dbReference type="PROSITE" id="PS50157"/>
    </source>
</evidence>
<feature type="compositionally biased region" description="Acidic residues" evidence="5">
    <location>
        <begin position="651"/>
        <end position="660"/>
    </location>
</feature>
<dbReference type="GeneID" id="108669535"/>
<evidence type="ECO:0000313" key="9">
    <source>
        <dbReference type="RefSeq" id="XP_018012373.2"/>
    </source>
</evidence>
<keyword evidence="3" id="KW-0863">Zinc-finger</keyword>
<keyword evidence="3" id="KW-0479">Metal-binding</keyword>
<accession>A0A8B7NFH6</accession>
<feature type="domain" description="C2H2-type" evidence="7">
    <location>
        <begin position="667"/>
        <end position="696"/>
    </location>
</feature>
<dbReference type="InterPro" id="IPR009071">
    <property type="entry name" value="HMG_box_dom"/>
</dbReference>
<dbReference type="PANTHER" id="PTHR46040:SF3">
    <property type="entry name" value="HIGH MOBILITY GROUP PROTEIN 2"/>
    <property type="match status" value="1"/>
</dbReference>
<dbReference type="Gene3D" id="1.10.30.10">
    <property type="entry name" value="High mobility group box domain"/>
    <property type="match status" value="1"/>
</dbReference>
<dbReference type="Pfam" id="PF00505">
    <property type="entry name" value="HMG_box"/>
    <property type="match status" value="1"/>
</dbReference>
<protein>
    <submittedName>
        <fullName evidence="9">Uncharacterized protein LOC108669535</fullName>
    </submittedName>
</protein>
<feature type="compositionally biased region" description="Basic residues" evidence="5">
    <location>
        <begin position="687"/>
        <end position="701"/>
    </location>
</feature>
<dbReference type="KEGG" id="hazt:108669535"/>
<dbReference type="GO" id="GO:0003677">
    <property type="term" value="F:DNA binding"/>
    <property type="evidence" value="ECO:0007669"/>
    <property type="project" value="UniProtKB-UniRule"/>
</dbReference>
<feature type="DNA-binding region" description="HMG box" evidence="4">
    <location>
        <begin position="560"/>
        <end position="626"/>
    </location>
</feature>
<keyword evidence="8" id="KW-1185">Reference proteome</keyword>
<dbReference type="PROSITE" id="PS50118">
    <property type="entry name" value="HMG_BOX_2"/>
    <property type="match status" value="1"/>
</dbReference>
<feature type="region of interest" description="Disordered" evidence="5">
    <location>
        <begin position="860"/>
        <end position="882"/>
    </location>
</feature>